<proteinExistence type="predicted"/>
<dbReference type="OrthoDB" id="5569359at2"/>
<dbReference type="Proteomes" id="UP000325755">
    <property type="component" value="Chromosome"/>
</dbReference>
<evidence type="ECO:0000313" key="1">
    <source>
        <dbReference type="EMBL" id="QFY41721.1"/>
    </source>
</evidence>
<sequence>MLLLVQILAPLLHAHTSGNNGKGVLHVPGLESFYLSHSKKTAQTTDAGQVDGIVVGIAEGLRQPCDNDIEFPSSHNAVVDNPPAILLIALTGRLSADSPCPAVTHDSLWHIPPTRAPPV</sequence>
<dbReference type="AlphaFoldDB" id="A0A5Q0BHN4"/>
<dbReference type="KEGG" id="mmob:F6R98_02995"/>
<dbReference type="EMBL" id="CP044205">
    <property type="protein sequence ID" value="QFY41721.1"/>
    <property type="molecule type" value="Genomic_DNA"/>
</dbReference>
<reference evidence="1 2" key="1">
    <citation type="submission" date="2019-09" db="EMBL/GenBank/DDBJ databases">
        <title>Ecophysiology of the spiral-shaped methanotroph Methylospira mobilis as revealed by the complete genome sequence.</title>
        <authorList>
            <person name="Oshkin I.Y."/>
            <person name="Dedysh S.N."/>
            <person name="Miroshnikov K."/>
            <person name="Danilova O.V."/>
            <person name="Hakobyan A."/>
            <person name="Liesack W."/>
        </authorList>
    </citation>
    <scope>NUCLEOTIDE SEQUENCE [LARGE SCALE GENOMIC DNA]</scope>
    <source>
        <strain evidence="1 2">Shm1</strain>
    </source>
</reference>
<dbReference type="InParanoid" id="A0A5Q0BHN4"/>
<protein>
    <submittedName>
        <fullName evidence="1">Uncharacterized protein</fullName>
    </submittedName>
</protein>
<evidence type="ECO:0000313" key="2">
    <source>
        <dbReference type="Proteomes" id="UP000325755"/>
    </source>
</evidence>
<gene>
    <name evidence="1" type="ORF">F6R98_02995</name>
</gene>
<keyword evidence="2" id="KW-1185">Reference proteome</keyword>
<organism evidence="1 2">
    <name type="scientific">Candidatus Methylospira mobilis</name>
    <dbReference type="NCBI Taxonomy" id="1808979"/>
    <lineage>
        <taxon>Bacteria</taxon>
        <taxon>Pseudomonadati</taxon>
        <taxon>Pseudomonadota</taxon>
        <taxon>Gammaproteobacteria</taxon>
        <taxon>Methylococcales</taxon>
        <taxon>Methylococcaceae</taxon>
        <taxon>Candidatus Methylospira</taxon>
    </lineage>
</organism>
<name>A0A5Q0BHN4_9GAMM</name>
<accession>A0A5Q0BHN4</accession>